<gene>
    <name evidence="3" type="primary">ureD</name>
    <name evidence="4" type="ORF">CA982_02885</name>
</gene>
<protein>
    <recommendedName>
        <fullName evidence="3">Urease accessory protein UreD</fullName>
    </recommendedName>
</protein>
<keyword evidence="3" id="KW-0996">Nickel insertion</keyword>
<dbReference type="InterPro" id="IPR002669">
    <property type="entry name" value="UreD"/>
</dbReference>
<proteinExistence type="inferred from homology"/>
<comment type="similarity">
    <text evidence="1 3">Belongs to the UreD family.</text>
</comment>
<keyword evidence="5" id="KW-1185">Reference proteome</keyword>
<dbReference type="Pfam" id="PF01774">
    <property type="entry name" value="UreD"/>
    <property type="match status" value="1"/>
</dbReference>
<dbReference type="EMBL" id="NGFO01000002">
    <property type="protein sequence ID" value="OUC80696.1"/>
    <property type="molecule type" value="Genomic_DNA"/>
</dbReference>
<accession>A0A243QGH4</accession>
<dbReference type="OrthoDB" id="9807968at2"/>
<dbReference type="GO" id="GO:0016151">
    <property type="term" value="F:nickel cation binding"/>
    <property type="evidence" value="ECO:0007669"/>
    <property type="project" value="UniProtKB-UniRule"/>
</dbReference>
<dbReference type="HAMAP" id="MF_01384">
    <property type="entry name" value="UreD"/>
    <property type="match status" value="1"/>
</dbReference>
<evidence type="ECO:0000313" key="5">
    <source>
        <dbReference type="Proteomes" id="UP000194632"/>
    </source>
</evidence>
<keyword evidence="2 3" id="KW-0143">Chaperone</keyword>
<comment type="subcellular location">
    <subcellularLocation>
        <location evidence="3">Cytoplasm</location>
    </subcellularLocation>
</comment>
<sequence>MIEPGVLDVDVVADVRGGTRVRHLRQAYPQRVTTPLCVDVDPRIAYLCVQNPSGGIFADDSLYTTVAAGPGSHLLFTTQAATQVFDGHDGPGATHHQRIRVADRSVVEFVPREIIPQADSRFAQDTEIDVRGSGLFVGWEMLASGRIGRGERFRYRSLVCRTTVRVDGEVVARDALRFRRHEGRVDGAGSLPGRLIGADYCATLLVVAPTRSTGALQNALRSALDALDVVSGISALQAESGLIVRVLGTRAPAMHEALAECLAAIRSELLILAPPPRRLI</sequence>
<dbReference type="AlphaFoldDB" id="A0A243QGH4"/>
<comment type="caution">
    <text evidence="4">The sequence shown here is derived from an EMBL/GenBank/DDBJ whole genome shotgun (WGS) entry which is preliminary data.</text>
</comment>
<organism evidence="4 5">
    <name type="scientific">Gordonia lacunae</name>
    <dbReference type="NCBI Taxonomy" id="417102"/>
    <lineage>
        <taxon>Bacteria</taxon>
        <taxon>Bacillati</taxon>
        <taxon>Actinomycetota</taxon>
        <taxon>Actinomycetes</taxon>
        <taxon>Mycobacteriales</taxon>
        <taxon>Gordoniaceae</taxon>
        <taxon>Gordonia</taxon>
    </lineage>
</organism>
<evidence type="ECO:0000256" key="3">
    <source>
        <dbReference type="HAMAP-Rule" id="MF_01384"/>
    </source>
</evidence>
<dbReference type="PANTHER" id="PTHR33643:SF1">
    <property type="entry name" value="UREASE ACCESSORY PROTEIN D"/>
    <property type="match status" value="1"/>
</dbReference>
<evidence type="ECO:0000256" key="1">
    <source>
        <dbReference type="ARBA" id="ARBA00007177"/>
    </source>
</evidence>
<comment type="function">
    <text evidence="3">Required for maturation of urease via the functional incorporation of the urease nickel metallocenter.</text>
</comment>
<reference evidence="4 5" key="1">
    <citation type="submission" date="2017-05" db="EMBL/GenBank/DDBJ databases">
        <title>Biotechnological potential of actinobacteria isolated from South African environments.</title>
        <authorList>
            <person name="Le Roes-Hill M."/>
            <person name="Prins A."/>
            <person name="Durrell K.A."/>
        </authorList>
    </citation>
    <scope>NUCLEOTIDE SEQUENCE [LARGE SCALE GENOMIC DNA]</scope>
    <source>
        <strain evidence="4">BS2</strain>
    </source>
</reference>
<dbReference type="PANTHER" id="PTHR33643">
    <property type="entry name" value="UREASE ACCESSORY PROTEIN D"/>
    <property type="match status" value="1"/>
</dbReference>
<dbReference type="Proteomes" id="UP000194632">
    <property type="component" value="Unassembled WGS sequence"/>
</dbReference>
<name>A0A243QGH4_9ACTN</name>
<evidence type="ECO:0000313" key="4">
    <source>
        <dbReference type="EMBL" id="OUC80696.1"/>
    </source>
</evidence>
<comment type="subunit">
    <text evidence="3">UreD, UreF and UreG form a complex that acts as a GTP-hydrolysis-dependent molecular chaperone, activating the urease apoprotein by helping to assemble the nickel containing metallocenter of UreC. The UreE protein probably delivers the nickel.</text>
</comment>
<dbReference type="STRING" id="417102.CA982_02885"/>
<evidence type="ECO:0000256" key="2">
    <source>
        <dbReference type="ARBA" id="ARBA00023186"/>
    </source>
</evidence>
<dbReference type="GO" id="GO:0005737">
    <property type="term" value="C:cytoplasm"/>
    <property type="evidence" value="ECO:0007669"/>
    <property type="project" value="UniProtKB-SubCell"/>
</dbReference>
<dbReference type="RefSeq" id="WP_086533836.1">
    <property type="nucleotide sequence ID" value="NZ_NGFO01000002.1"/>
</dbReference>
<keyword evidence="3" id="KW-0963">Cytoplasm</keyword>